<dbReference type="EMBL" id="GG677256">
    <property type="protein sequence ID" value="EER10738.1"/>
    <property type="molecule type" value="Genomic_DNA"/>
</dbReference>
<feature type="compositionally biased region" description="Acidic residues" evidence="1">
    <location>
        <begin position="1"/>
        <end position="13"/>
    </location>
</feature>
<proteinExistence type="predicted"/>
<feature type="region of interest" description="Disordered" evidence="1">
    <location>
        <begin position="1"/>
        <end position="24"/>
    </location>
</feature>
<sequence>VEDVSGSDSESDGESPSPADESERIRRLEAQKRSLLDTGVYEAKDATIQALNDQIARARDWRT</sequence>
<evidence type="ECO:0000313" key="3">
    <source>
        <dbReference type="Proteomes" id="UP000007800"/>
    </source>
</evidence>
<name>C5KXL4_PERM5</name>
<evidence type="ECO:0000313" key="2">
    <source>
        <dbReference type="EMBL" id="EER10738.1"/>
    </source>
</evidence>
<organism evidence="3">
    <name type="scientific">Perkinsus marinus (strain ATCC 50983 / TXsc)</name>
    <dbReference type="NCBI Taxonomy" id="423536"/>
    <lineage>
        <taxon>Eukaryota</taxon>
        <taxon>Sar</taxon>
        <taxon>Alveolata</taxon>
        <taxon>Perkinsozoa</taxon>
        <taxon>Perkinsea</taxon>
        <taxon>Perkinsida</taxon>
        <taxon>Perkinsidae</taxon>
        <taxon>Perkinsus</taxon>
    </lineage>
</organism>
<dbReference type="AlphaFoldDB" id="C5KXL4"/>
<dbReference type="RefSeq" id="XP_002778943.1">
    <property type="nucleotide sequence ID" value="XM_002778897.1"/>
</dbReference>
<gene>
    <name evidence="2" type="ORF">Pmar_PMAR000783</name>
</gene>
<dbReference type="InParanoid" id="C5KXL4"/>
<keyword evidence="3" id="KW-1185">Reference proteome</keyword>
<feature type="non-terminal residue" evidence="2">
    <location>
        <position position="1"/>
    </location>
</feature>
<accession>C5KXL4</accession>
<evidence type="ECO:0000256" key="1">
    <source>
        <dbReference type="SAM" id="MobiDB-lite"/>
    </source>
</evidence>
<dbReference type="OrthoDB" id="332250at2759"/>
<reference evidence="2 3" key="1">
    <citation type="submission" date="2008-07" db="EMBL/GenBank/DDBJ databases">
        <authorList>
            <person name="El-Sayed N."/>
            <person name="Caler E."/>
            <person name="Inman J."/>
            <person name="Amedeo P."/>
            <person name="Hass B."/>
            <person name="Wortman J."/>
        </authorList>
    </citation>
    <scope>NUCLEOTIDE SEQUENCE [LARGE SCALE GENOMIC DNA]</scope>
    <source>
        <strain evidence="3">ATCC 50983 / TXsc</strain>
    </source>
</reference>
<protein>
    <submittedName>
        <fullName evidence="2">Uncharacterized protein</fullName>
    </submittedName>
</protein>
<dbReference type="GeneID" id="9039048"/>
<dbReference type="Proteomes" id="UP000007800">
    <property type="component" value="Unassembled WGS sequence"/>
</dbReference>